<proteinExistence type="predicted"/>
<dbReference type="AlphaFoldDB" id="A0A645BE75"/>
<accession>A0A645BE75</accession>
<comment type="caution">
    <text evidence="1">The sequence shown here is derived from an EMBL/GenBank/DDBJ whole genome shotgun (WGS) entry which is preliminary data.</text>
</comment>
<evidence type="ECO:0000313" key="1">
    <source>
        <dbReference type="EMBL" id="MPM63750.1"/>
    </source>
</evidence>
<reference evidence="1" key="1">
    <citation type="submission" date="2019-08" db="EMBL/GenBank/DDBJ databases">
        <authorList>
            <person name="Kucharzyk K."/>
            <person name="Murdoch R.W."/>
            <person name="Higgins S."/>
            <person name="Loffler F."/>
        </authorList>
    </citation>
    <scope>NUCLEOTIDE SEQUENCE</scope>
</reference>
<sequence length="179" mass="18876">MLTCAPGGSGVRACAAGRSHYDAQEFLAQHSASCPLVRGCDASVDAGNAVFAANDQFRPRHARRDRCAACITPRTTGFATRRQGLCRKGRGARWRADAAGLGRRPQSKCLCHFGGSLAGRAIRLSRQAGISDQPARRGGGHRPSAVACQRFPPAGAAAGSGCRQLSASCSGHQRRWQSF</sequence>
<protein>
    <submittedName>
        <fullName evidence="1">Uncharacterized protein</fullName>
    </submittedName>
</protein>
<name>A0A645BE75_9ZZZZ</name>
<organism evidence="1">
    <name type="scientific">bioreactor metagenome</name>
    <dbReference type="NCBI Taxonomy" id="1076179"/>
    <lineage>
        <taxon>unclassified sequences</taxon>
        <taxon>metagenomes</taxon>
        <taxon>ecological metagenomes</taxon>
    </lineage>
</organism>
<gene>
    <name evidence="1" type="ORF">SDC9_110633</name>
</gene>
<dbReference type="EMBL" id="VSSQ01019582">
    <property type="protein sequence ID" value="MPM63750.1"/>
    <property type="molecule type" value="Genomic_DNA"/>
</dbReference>